<evidence type="ECO:0000313" key="4">
    <source>
        <dbReference type="Proteomes" id="UP000239724"/>
    </source>
</evidence>
<dbReference type="Proteomes" id="UP000239724">
    <property type="component" value="Unassembled WGS sequence"/>
</dbReference>
<keyword evidence="4" id="KW-1185">Reference proteome</keyword>
<dbReference type="Gene3D" id="3.40.50.1110">
    <property type="entry name" value="SGNH hydrolase"/>
    <property type="match status" value="1"/>
</dbReference>
<evidence type="ECO:0000259" key="2">
    <source>
        <dbReference type="Pfam" id="PF13472"/>
    </source>
</evidence>
<name>A0A2S6MYL0_RHOGL</name>
<dbReference type="Pfam" id="PF13472">
    <property type="entry name" value="Lipase_GDSL_2"/>
    <property type="match status" value="1"/>
</dbReference>
<dbReference type="InterPro" id="IPR036514">
    <property type="entry name" value="SGNH_hydro_sf"/>
</dbReference>
<comment type="similarity">
    <text evidence="1">Belongs to the 'GDSL' lipolytic enzyme family. Platelet-activating factor acetylhydrolase IB beta/gamma subunits subfamily.</text>
</comment>
<dbReference type="PANTHER" id="PTHR11852:SF0">
    <property type="entry name" value="PLATELET-ACTIVATING FACTOR ACETYLHYDROLASE IB SUBUNIT BETA HOMOLOG"/>
    <property type="match status" value="1"/>
</dbReference>
<gene>
    <name evidence="3" type="ORF">CCS01_27240</name>
</gene>
<evidence type="ECO:0000256" key="1">
    <source>
        <dbReference type="ARBA" id="ARBA00038184"/>
    </source>
</evidence>
<dbReference type="PANTHER" id="PTHR11852">
    <property type="entry name" value="PLATELET-ACTIVATING FACTOR ACETYLHYDROLASE"/>
    <property type="match status" value="1"/>
</dbReference>
<reference evidence="3 4" key="1">
    <citation type="journal article" date="2018" name="Arch. Microbiol.">
        <title>New insights into the metabolic potential of the phototrophic purple bacterium Rhodopila globiformis DSM 161(T) from its draft genome sequence and evidence for a vanadium-dependent nitrogenase.</title>
        <authorList>
            <person name="Imhoff J.F."/>
            <person name="Rahn T."/>
            <person name="Kunzel S."/>
            <person name="Neulinger S.C."/>
        </authorList>
    </citation>
    <scope>NUCLEOTIDE SEQUENCE [LARGE SCALE GENOMIC DNA]</scope>
    <source>
        <strain evidence="3 4">DSM 161</strain>
    </source>
</reference>
<dbReference type="SUPFAM" id="SSF52266">
    <property type="entry name" value="SGNH hydrolase"/>
    <property type="match status" value="1"/>
</dbReference>
<dbReference type="OrthoDB" id="9794725at2"/>
<dbReference type="EMBL" id="NHRY01000258">
    <property type="protein sequence ID" value="PPQ27448.1"/>
    <property type="molecule type" value="Genomic_DNA"/>
</dbReference>
<evidence type="ECO:0000313" key="3">
    <source>
        <dbReference type="EMBL" id="PPQ27448.1"/>
    </source>
</evidence>
<dbReference type="GO" id="GO:0016788">
    <property type="term" value="F:hydrolase activity, acting on ester bonds"/>
    <property type="evidence" value="ECO:0007669"/>
    <property type="project" value="UniProtKB-ARBA"/>
</dbReference>
<dbReference type="AlphaFoldDB" id="A0A2S6MYL0"/>
<dbReference type="RefSeq" id="WP_104521977.1">
    <property type="nucleotide sequence ID" value="NZ_NHRY01000258.1"/>
</dbReference>
<protein>
    <recommendedName>
        <fullName evidence="2">SGNH hydrolase-type esterase domain-containing protein</fullName>
    </recommendedName>
</protein>
<dbReference type="InterPro" id="IPR013830">
    <property type="entry name" value="SGNH_hydro"/>
</dbReference>
<proteinExistence type="inferred from homology"/>
<comment type="caution">
    <text evidence="3">The sequence shown here is derived from an EMBL/GenBank/DDBJ whole genome shotgun (WGS) entry which is preliminary data.</text>
</comment>
<accession>A0A2S6MYL0</accession>
<organism evidence="3 4">
    <name type="scientific">Rhodopila globiformis</name>
    <name type="common">Rhodopseudomonas globiformis</name>
    <dbReference type="NCBI Taxonomy" id="1071"/>
    <lineage>
        <taxon>Bacteria</taxon>
        <taxon>Pseudomonadati</taxon>
        <taxon>Pseudomonadota</taxon>
        <taxon>Alphaproteobacteria</taxon>
        <taxon>Acetobacterales</taxon>
        <taxon>Acetobacteraceae</taxon>
        <taxon>Rhodopila</taxon>
    </lineage>
</organism>
<feature type="domain" description="SGNH hydrolase-type esterase" evidence="2">
    <location>
        <begin position="66"/>
        <end position="242"/>
    </location>
</feature>
<sequence length="263" mass="29439">MSIRLPVLLRAATVWLLILSLQTPAPAHVRTILAATPIGRMDLPWWRARHEAKLREIARAKPELIFLGDSITENWEKSGPPAWRDFARTWKRFYGDRNAVNLGFIGDTTASLLWRIRNGEVAHISPKVAVVLIGANNLGKVHWSAEDTVAGIDAIIDELHKRLPATKILLLAMLPSERSAWITRTTAEVNHMLAAKYQESPSVTYLDLSALFLRDGVVNRDLYYDPKLTPPDPPLHPTAQGMTMLAKAMEPVLATMLNDRPHT</sequence>